<evidence type="ECO:0000256" key="3">
    <source>
        <dbReference type="ARBA" id="ARBA00006324"/>
    </source>
</evidence>
<evidence type="ECO:0000256" key="5">
    <source>
        <dbReference type="ARBA" id="ARBA00012911"/>
    </source>
</evidence>
<dbReference type="SMART" id="SM01130">
    <property type="entry name" value="DHDPS"/>
    <property type="match status" value="1"/>
</dbReference>
<evidence type="ECO:0000256" key="6">
    <source>
        <dbReference type="ARBA" id="ARBA00022490"/>
    </source>
</evidence>
<feature type="non-terminal residue" evidence="12">
    <location>
        <position position="1"/>
    </location>
</feature>
<reference evidence="12" key="1">
    <citation type="submission" date="2025-08" db="UniProtKB">
        <authorList>
            <consortium name="RefSeq"/>
        </authorList>
    </citation>
    <scope>IDENTIFICATION</scope>
    <source>
        <tissue evidence="12">Testes</tissue>
    </source>
</reference>
<evidence type="ECO:0000256" key="2">
    <source>
        <dbReference type="ARBA" id="ARBA00004878"/>
    </source>
</evidence>
<evidence type="ECO:0000313" key="11">
    <source>
        <dbReference type="Proteomes" id="UP000694865"/>
    </source>
</evidence>
<protein>
    <recommendedName>
        <fullName evidence="5">N-acetylneuraminate lyase</fullName>
        <ecNumber evidence="5">4.1.3.3</ecNumber>
    </recommendedName>
</protein>
<accession>A0ABM0MB41</accession>
<sequence length="231" mass="25787">LDVIILQVGTGSLNTTQELARHAEEKGVDAIAAIPTVPLLPNSIDDVVEYLKRVGDAAPKTPLFYYHFPKLTNVTFSGVTLLDAIQDKVPTFHGMKFTSNDLYDFARCMDHPTGGKYQVFSSYDQLLLPSLALGGEAFVGCHYNFIGRHGNRILEAYKNGDMKTAQKLQYQTNKLANLMDKYGHPGISKYLLTMVGFDFGPPRYPSQIMNEDQITELRKELDAIGFSDMQK</sequence>
<dbReference type="Proteomes" id="UP000694865">
    <property type="component" value="Unplaced"/>
</dbReference>
<comment type="subcellular location">
    <subcellularLocation>
        <location evidence="1">Cytoplasm</location>
    </subcellularLocation>
</comment>
<comment type="pathway">
    <text evidence="2">Amino-sugar metabolism; N-acetylneuraminate degradation.</text>
</comment>
<evidence type="ECO:0000313" key="12">
    <source>
        <dbReference type="RefSeq" id="XP_006817232.1"/>
    </source>
</evidence>
<evidence type="ECO:0000256" key="9">
    <source>
        <dbReference type="ARBA" id="ARBA00023277"/>
    </source>
</evidence>
<evidence type="ECO:0000256" key="7">
    <source>
        <dbReference type="ARBA" id="ARBA00023239"/>
    </source>
</evidence>
<dbReference type="Gene3D" id="3.20.20.70">
    <property type="entry name" value="Aldolase class I"/>
    <property type="match status" value="1"/>
</dbReference>
<comment type="similarity">
    <text evidence="3">Belongs to the DapA family. NanA subfamily.</text>
</comment>
<organism evidence="11 12">
    <name type="scientific">Saccoglossus kowalevskii</name>
    <name type="common">Acorn worm</name>
    <dbReference type="NCBI Taxonomy" id="10224"/>
    <lineage>
        <taxon>Eukaryota</taxon>
        <taxon>Metazoa</taxon>
        <taxon>Hemichordata</taxon>
        <taxon>Enteropneusta</taxon>
        <taxon>Harrimaniidae</taxon>
        <taxon>Saccoglossus</taxon>
    </lineage>
</organism>
<gene>
    <name evidence="12" type="primary">LOC102804820</name>
</gene>
<dbReference type="Pfam" id="PF00701">
    <property type="entry name" value="DHDPS"/>
    <property type="match status" value="1"/>
</dbReference>
<dbReference type="EC" id="4.1.3.3" evidence="5"/>
<keyword evidence="11" id="KW-1185">Reference proteome</keyword>
<dbReference type="PANTHER" id="PTHR12128">
    <property type="entry name" value="DIHYDRODIPICOLINATE SYNTHASE"/>
    <property type="match status" value="1"/>
</dbReference>
<dbReference type="SUPFAM" id="SSF51569">
    <property type="entry name" value="Aldolase"/>
    <property type="match status" value="1"/>
</dbReference>
<keyword evidence="8" id="KW-0704">Schiff base</keyword>
<evidence type="ECO:0000256" key="1">
    <source>
        <dbReference type="ARBA" id="ARBA00004496"/>
    </source>
</evidence>
<proteinExistence type="inferred from homology"/>
<keyword evidence="6" id="KW-0963">Cytoplasm</keyword>
<name>A0ABM0MB41_SACKO</name>
<dbReference type="RefSeq" id="XP_006817232.1">
    <property type="nucleotide sequence ID" value="XM_006817169.1"/>
</dbReference>
<evidence type="ECO:0000256" key="8">
    <source>
        <dbReference type="ARBA" id="ARBA00023270"/>
    </source>
</evidence>
<dbReference type="InterPro" id="IPR002220">
    <property type="entry name" value="DapA-like"/>
</dbReference>
<keyword evidence="7" id="KW-0456">Lyase</keyword>
<comment type="subunit">
    <text evidence="4">Homotetramer.</text>
</comment>
<evidence type="ECO:0000256" key="10">
    <source>
        <dbReference type="ARBA" id="ARBA00044906"/>
    </source>
</evidence>
<dbReference type="PANTHER" id="PTHR12128:SF21">
    <property type="entry name" value="N-ACETYLNEURAMINATE LYASE"/>
    <property type="match status" value="1"/>
</dbReference>
<evidence type="ECO:0000256" key="4">
    <source>
        <dbReference type="ARBA" id="ARBA00011881"/>
    </source>
</evidence>
<dbReference type="GeneID" id="102804820"/>
<dbReference type="InterPro" id="IPR013785">
    <property type="entry name" value="Aldolase_TIM"/>
</dbReference>
<keyword evidence="9" id="KW-0119">Carbohydrate metabolism</keyword>
<comment type="catalytic activity">
    <reaction evidence="10">
        <text>aceneuramate = aldehydo-N-acetyl-D-mannosamine + pyruvate</text>
        <dbReference type="Rhea" id="RHEA:23296"/>
        <dbReference type="ChEBI" id="CHEBI:15361"/>
        <dbReference type="ChEBI" id="CHEBI:17122"/>
        <dbReference type="ChEBI" id="CHEBI:173083"/>
        <dbReference type="EC" id="4.1.3.3"/>
    </reaction>
</comment>